<evidence type="ECO:0000256" key="1">
    <source>
        <dbReference type="SAM" id="MobiDB-lite"/>
    </source>
</evidence>
<protein>
    <submittedName>
        <fullName evidence="2">Uncharacterized protein</fullName>
    </submittedName>
</protein>
<dbReference type="Gramene" id="KOM30979">
    <property type="protein sequence ID" value="KOM30979"/>
    <property type="gene ID" value="LR48_Vigan01g053400"/>
</dbReference>
<dbReference type="Proteomes" id="UP000053144">
    <property type="component" value="Chromosome 1"/>
</dbReference>
<dbReference type="EMBL" id="CM003371">
    <property type="protein sequence ID" value="KOM30979.1"/>
    <property type="molecule type" value="Genomic_DNA"/>
</dbReference>
<sequence length="108" mass="12572">METLHILKCVDRKRTGNRLRHVSNRLPGCFCRKNHSGFIQNADNRWVHRNSPPLPEPQRNPPPQLFIPPPPPPRSRFDEVMTGINDLRTFVGDSFNTLNETMNARFEQ</sequence>
<reference evidence="3" key="1">
    <citation type="journal article" date="2015" name="Proc. Natl. Acad. Sci. U.S.A.">
        <title>Genome sequencing of adzuki bean (Vigna angularis) provides insight into high starch and low fat accumulation and domestication.</title>
        <authorList>
            <person name="Yang K."/>
            <person name="Tian Z."/>
            <person name="Chen C."/>
            <person name="Luo L."/>
            <person name="Zhao B."/>
            <person name="Wang Z."/>
            <person name="Yu L."/>
            <person name="Li Y."/>
            <person name="Sun Y."/>
            <person name="Li W."/>
            <person name="Chen Y."/>
            <person name="Li Y."/>
            <person name="Zhang Y."/>
            <person name="Ai D."/>
            <person name="Zhao J."/>
            <person name="Shang C."/>
            <person name="Ma Y."/>
            <person name="Wu B."/>
            <person name="Wang M."/>
            <person name="Gao L."/>
            <person name="Sun D."/>
            <person name="Zhang P."/>
            <person name="Guo F."/>
            <person name="Wang W."/>
            <person name="Li Y."/>
            <person name="Wang J."/>
            <person name="Varshney R.K."/>
            <person name="Wang J."/>
            <person name="Ling H.Q."/>
            <person name="Wan P."/>
        </authorList>
    </citation>
    <scope>NUCLEOTIDE SEQUENCE</scope>
    <source>
        <strain evidence="3">cv. Jingnong 6</strain>
    </source>
</reference>
<name>A0A0L9TLH1_PHAAN</name>
<accession>A0A0L9TLH1</accession>
<evidence type="ECO:0000313" key="3">
    <source>
        <dbReference type="Proteomes" id="UP000053144"/>
    </source>
</evidence>
<feature type="compositionally biased region" description="Pro residues" evidence="1">
    <location>
        <begin position="52"/>
        <end position="74"/>
    </location>
</feature>
<gene>
    <name evidence="2" type="ORF">LR48_Vigan01g053400</name>
</gene>
<proteinExistence type="predicted"/>
<organism evidence="2 3">
    <name type="scientific">Phaseolus angularis</name>
    <name type="common">Azuki bean</name>
    <name type="synonym">Vigna angularis</name>
    <dbReference type="NCBI Taxonomy" id="3914"/>
    <lineage>
        <taxon>Eukaryota</taxon>
        <taxon>Viridiplantae</taxon>
        <taxon>Streptophyta</taxon>
        <taxon>Embryophyta</taxon>
        <taxon>Tracheophyta</taxon>
        <taxon>Spermatophyta</taxon>
        <taxon>Magnoliopsida</taxon>
        <taxon>eudicotyledons</taxon>
        <taxon>Gunneridae</taxon>
        <taxon>Pentapetalae</taxon>
        <taxon>rosids</taxon>
        <taxon>fabids</taxon>
        <taxon>Fabales</taxon>
        <taxon>Fabaceae</taxon>
        <taxon>Papilionoideae</taxon>
        <taxon>50 kb inversion clade</taxon>
        <taxon>NPAAA clade</taxon>
        <taxon>indigoferoid/millettioid clade</taxon>
        <taxon>Phaseoleae</taxon>
        <taxon>Vigna</taxon>
    </lineage>
</organism>
<dbReference type="AlphaFoldDB" id="A0A0L9TLH1"/>
<feature type="region of interest" description="Disordered" evidence="1">
    <location>
        <begin position="41"/>
        <end position="75"/>
    </location>
</feature>
<evidence type="ECO:0000313" key="2">
    <source>
        <dbReference type="EMBL" id="KOM30979.1"/>
    </source>
</evidence>